<evidence type="ECO:0000259" key="3">
    <source>
        <dbReference type="Pfam" id="PF22725"/>
    </source>
</evidence>
<dbReference type="PANTHER" id="PTHR42840">
    <property type="entry name" value="NAD(P)-BINDING ROSSMANN-FOLD SUPERFAMILY PROTEIN-RELATED"/>
    <property type="match status" value="1"/>
</dbReference>
<evidence type="ECO:0000313" key="5">
    <source>
        <dbReference type="Proteomes" id="UP000247409"/>
    </source>
</evidence>
<dbReference type="Pfam" id="PF22725">
    <property type="entry name" value="GFO_IDH_MocA_C3"/>
    <property type="match status" value="1"/>
</dbReference>
<reference evidence="4 5" key="1">
    <citation type="journal article" date="2018" name="Mol. Biol. Evol.">
        <title>Analysis of the draft genome of the red seaweed Gracilariopsis chorda provides insights into genome size evolution in Rhodophyta.</title>
        <authorList>
            <person name="Lee J."/>
            <person name="Yang E.C."/>
            <person name="Graf L."/>
            <person name="Yang J.H."/>
            <person name="Qiu H."/>
            <person name="Zel Zion U."/>
            <person name="Chan C.X."/>
            <person name="Stephens T.G."/>
            <person name="Weber A.P.M."/>
            <person name="Boo G.H."/>
            <person name="Boo S.M."/>
            <person name="Kim K.M."/>
            <person name="Shin Y."/>
            <person name="Jung M."/>
            <person name="Lee S.J."/>
            <person name="Yim H.S."/>
            <person name="Lee J.H."/>
            <person name="Bhattacharya D."/>
            <person name="Yoon H.S."/>
        </authorList>
    </citation>
    <scope>NUCLEOTIDE SEQUENCE [LARGE SCALE GENOMIC DNA]</scope>
    <source>
        <strain evidence="4 5">SKKU-2015</strain>
        <tissue evidence="4">Whole body</tissue>
    </source>
</reference>
<dbReference type="GO" id="GO:0006740">
    <property type="term" value="P:NADPH regeneration"/>
    <property type="evidence" value="ECO:0007669"/>
    <property type="project" value="TreeGrafter"/>
</dbReference>
<evidence type="ECO:0000313" key="4">
    <source>
        <dbReference type="EMBL" id="PXF44387.1"/>
    </source>
</evidence>
<dbReference type="GO" id="GO:0005737">
    <property type="term" value="C:cytoplasm"/>
    <property type="evidence" value="ECO:0007669"/>
    <property type="project" value="TreeGrafter"/>
</dbReference>
<dbReference type="PANTHER" id="PTHR42840:SF5">
    <property type="entry name" value="NAD(P)-BINDING ROSSMANN-FOLD SUPERFAMILY PROTEIN"/>
    <property type="match status" value="1"/>
</dbReference>
<dbReference type="GO" id="GO:0016491">
    <property type="term" value="F:oxidoreductase activity"/>
    <property type="evidence" value="ECO:0007669"/>
    <property type="project" value="TreeGrafter"/>
</dbReference>
<comment type="caution">
    <text evidence="4">The sequence shown here is derived from an EMBL/GenBank/DDBJ whole genome shotgun (WGS) entry which is preliminary data.</text>
</comment>
<dbReference type="EMBL" id="NBIV01000092">
    <property type="protein sequence ID" value="PXF44387.1"/>
    <property type="molecule type" value="Genomic_DNA"/>
</dbReference>
<dbReference type="Pfam" id="PF01408">
    <property type="entry name" value="GFO_IDH_MocA"/>
    <property type="match status" value="1"/>
</dbReference>
<feature type="domain" description="Gfo/Idh/MocA-like oxidoreductase N-terminal" evidence="2">
    <location>
        <begin position="12"/>
        <end position="147"/>
    </location>
</feature>
<dbReference type="InterPro" id="IPR000683">
    <property type="entry name" value="Gfo/Idh/MocA-like_OxRdtase_N"/>
</dbReference>
<comment type="similarity">
    <text evidence="1">Belongs to the Gfo/Idh/MocA family.</text>
</comment>
<gene>
    <name evidence="4" type="ORF">BWQ96_05830</name>
</gene>
<dbReference type="STRING" id="448386.A0A2V3IRP5"/>
<sequence length="366" mass="39527">MASNESEAGPPIRLALLGAGIFASSRHKSCLLTLQERSVVSITLVWSRSQLSAENLASQYGPDVIIAHAASSNDPDVLLNSARDALRENRSEIDAVIIALPIPQLCPYTQMVVKEGIHVLAEKPLATDVESAKQLLSEAAMSKAMHAVAENYRFERVFRKAHDMLEESCGELIAVQLTAQTPIPPGSRYGRGWRLDLSGTGILGDGMVHHIAGMRVVIGADINRVCAVCTQKTKAFSGPDTVNGVVQFSNGLSGSVFATYAGNTFSWELRVVGTTGDIIVQRTFPQPGYKLSAVRKVEGENEVFEEQISFSGVEAEFDAFVQSCRDGNLHPSLGGQEAFNEVATVCAFLASSESQEWVDVERWAAE</sequence>
<dbReference type="SUPFAM" id="SSF51735">
    <property type="entry name" value="NAD(P)-binding Rossmann-fold domains"/>
    <property type="match status" value="1"/>
</dbReference>
<dbReference type="AlphaFoldDB" id="A0A2V3IRP5"/>
<dbReference type="OrthoDB" id="3513at2759"/>
<accession>A0A2V3IRP5</accession>
<evidence type="ECO:0008006" key="6">
    <source>
        <dbReference type="Google" id="ProtNLM"/>
    </source>
</evidence>
<name>A0A2V3IRP5_9FLOR</name>
<dbReference type="InterPro" id="IPR055170">
    <property type="entry name" value="GFO_IDH_MocA-like_dom"/>
</dbReference>
<evidence type="ECO:0000256" key="1">
    <source>
        <dbReference type="ARBA" id="ARBA00010928"/>
    </source>
</evidence>
<dbReference type="SUPFAM" id="SSF55347">
    <property type="entry name" value="Glyceraldehyde-3-phosphate dehydrogenase-like, C-terminal domain"/>
    <property type="match status" value="1"/>
</dbReference>
<protein>
    <recommendedName>
        <fullName evidence="6">Gfo/Idh/MocA-like oxidoreductase N-terminal domain-containing protein</fullName>
    </recommendedName>
</protein>
<proteinExistence type="inferred from homology"/>
<dbReference type="Gene3D" id="3.30.360.10">
    <property type="entry name" value="Dihydrodipicolinate Reductase, domain 2"/>
    <property type="match status" value="1"/>
</dbReference>
<evidence type="ECO:0000259" key="2">
    <source>
        <dbReference type="Pfam" id="PF01408"/>
    </source>
</evidence>
<dbReference type="InterPro" id="IPR036291">
    <property type="entry name" value="NAD(P)-bd_dom_sf"/>
</dbReference>
<dbReference type="Proteomes" id="UP000247409">
    <property type="component" value="Unassembled WGS sequence"/>
</dbReference>
<dbReference type="GO" id="GO:0000166">
    <property type="term" value="F:nucleotide binding"/>
    <property type="evidence" value="ECO:0007669"/>
    <property type="project" value="InterPro"/>
</dbReference>
<feature type="domain" description="GFO/IDH/MocA-like oxidoreductase" evidence="3">
    <location>
        <begin position="158"/>
        <end position="278"/>
    </location>
</feature>
<dbReference type="Gene3D" id="3.40.50.720">
    <property type="entry name" value="NAD(P)-binding Rossmann-like Domain"/>
    <property type="match status" value="1"/>
</dbReference>
<keyword evidence="5" id="KW-1185">Reference proteome</keyword>
<organism evidence="4 5">
    <name type="scientific">Gracilariopsis chorda</name>
    <dbReference type="NCBI Taxonomy" id="448386"/>
    <lineage>
        <taxon>Eukaryota</taxon>
        <taxon>Rhodophyta</taxon>
        <taxon>Florideophyceae</taxon>
        <taxon>Rhodymeniophycidae</taxon>
        <taxon>Gracilariales</taxon>
        <taxon>Gracilariaceae</taxon>
        <taxon>Gracilariopsis</taxon>
    </lineage>
</organism>